<proteinExistence type="predicted"/>
<evidence type="ECO:0000313" key="4">
    <source>
        <dbReference type="Proteomes" id="UP000446768"/>
    </source>
</evidence>
<organism evidence="3 4">
    <name type="scientific">Pseudoduganella rivuli</name>
    <dbReference type="NCBI Taxonomy" id="2666085"/>
    <lineage>
        <taxon>Bacteria</taxon>
        <taxon>Pseudomonadati</taxon>
        <taxon>Pseudomonadota</taxon>
        <taxon>Betaproteobacteria</taxon>
        <taxon>Burkholderiales</taxon>
        <taxon>Oxalobacteraceae</taxon>
        <taxon>Telluria group</taxon>
        <taxon>Pseudoduganella</taxon>
    </lineage>
</organism>
<evidence type="ECO:0000259" key="1">
    <source>
        <dbReference type="Pfam" id="PF08887"/>
    </source>
</evidence>
<dbReference type="Pfam" id="PF08906">
    <property type="entry name" value="T6SS_Tdi1_C"/>
    <property type="match status" value="1"/>
</dbReference>
<accession>A0A7X2IUV6</accession>
<feature type="domain" description="GAD-related" evidence="1">
    <location>
        <begin position="5"/>
        <end position="106"/>
    </location>
</feature>
<sequence>MDEDFEFFLAKMGPDIHRRPVPLSSIERYRGKLPDQLLAYWQEHGWCGYADGLFWTVDPQEYEPVLEAWIGDTSFMEKDAYHIIARSAFGKLYLWGERTGHSLKIFAPGTYCFPSDEVAPDDDLDFELRMFFGARKRKENDFADLFAPAMNKLGPLGYDDMYGFVPALALCGPSDLAHLQKVKAVEHLVFLAQLAPLEVMTPP</sequence>
<dbReference type="AlphaFoldDB" id="A0A7X2IUV6"/>
<comment type="caution">
    <text evidence="3">The sequence shown here is derived from an EMBL/GenBank/DDBJ whole genome shotgun (WGS) entry which is preliminary data.</text>
</comment>
<dbReference type="RefSeq" id="WP_154380923.1">
    <property type="nucleotide sequence ID" value="NZ_WKJJ01000025.1"/>
</dbReference>
<dbReference type="Pfam" id="PF08887">
    <property type="entry name" value="GAD-like"/>
    <property type="match status" value="1"/>
</dbReference>
<feature type="domain" description="T6SS immunity protein Tdi1 C-terminal" evidence="2">
    <location>
        <begin position="128"/>
        <end position="194"/>
    </location>
</feature>
<dbReference type="InterPro" id="IPR014983">
    <property type="entry name" value="GAD-rel"/>
</dbReference>
<protein>
    <submittedName>
        <fullName evidence="3">DUF1851 domain-containing protein</fullName>
    </submittedName>
</protein>
<keyword evidence="4" id="KW-1185">Reference proteome</keyword>
<gene>
    <name evidence="3" type="ORF">GJ700_29840</name>
</gene>
<dbReference type="InterPro" id="IPR015002">
    <property type="entry name" value="T6SS_Tdi1_C"/>
</dbReference>
<reference evidence="3 4" key="1">
    <citation type="submission" date="2019-11" db="EMBL/GenBank/DDBJ databases">
        <title>Novel species isolated from a subtropical stream in China.</title>
        <authorList>
            <person name="Lu H."/>
        </authorList>
    </citation>
    <scope>NUCLEOTIDE SEQUENCE [LARGE SCALE GENOMIC DNA]</scope>
    <source>
        <strain evidence="3 4">FT92W</strain>
    </source>
</reference>
<evidence type="ECO:0000259" key="2">
    <source>
        <dbReference type="Pfam" id="PF08906"/>
    </source>
</evidence>
<dbReference type="Proteomes" id="UP000446768">
    <property type="component" value="Unassembled WGS sequence"/>
</dbReference>
<evidence type="ECO:0000313" key="3">
    <source>
        <dbReference type="EMBL" id="MRV75923.1"/>
    </source>
</evidence>
<dbReference type="EMBL" id="WKJJ01000025">
    <property type="protein sequence ID" value="MRV75923.1"/>
    <property type="molecule type" value="Genomic_DNA"/>
</dbReference>
<name>A0A7X2IUV6_9BURK</name>